<dbReference type="GO" id="GO:0008654">
    <property type="term" value="P:phospholipid biosynthetic process"/>
    <property type="evidence" value="ECO:0007669"/>
    <property type="project" value="UniProtKB-UniRule"/>
</dbReference>
<feature type="transmembrane region" description="Helical" evidence="10">
    <location>
        <begin position="6"/>
        <end position="28"/>
    </location>
</feature>
<comment type="function">
    <text evidence="10">Catalyzes the transfer of an acyl group from acyl-phosphate (acyl-PO(4)) to glycerol-3-phosphate (G3P) to form lysophosphatidic acid (LPA). This enzyme utilizes acyl-phosphate as fatty acyl donor, but not acyl-CoA or acyl-ACP.</text>
</comment>
<evidence type="ECO:0000256" key="10">
    <source>
        <dbReference type="HAMAP-Rule" id="MF_01043"/>
    </source>
</evidence>
<keyword evidence="3 10" id="KW-0808">Transferase</keyword>
<sequence>MIFFSILITIFAYFLGSVSSAILICKILRFPDPRNFGSKNPGATNILRIAGLKIAISVICFDILKGAIPMWLGYHLKISPIFLGATAVFSCLGHMYPIFFKFYGGKGVATAFGVLTTIDLNLSIVMISSWALTVLSFGYSSLGAIVTAFIIPCYAWYFQSQYLLPTIIISSLVVIKHGANIKRLWHHKETRIWRN</sequence>
<keyword evidence="5 10" id="KW-1133">Transmembrane helix</keyword>
<evidence type="ECO:0000313" key="12">
    <source>
        <dbReference type="Proteomes" id="UP001056323"/>
    </source>
</evidence>
<comment type="subunit">
    <text evidence="10">Probably interacts with PlsX.</text>
</comment>
<evidence type="ECO:0000256" key="4">
    <source>
        <dbReference type="ARBA" id="ARBA00022692"/>
    </source>
</evidence>
<feature type="transmembrane region" description="Helical" evidence="10">
    <location>
        <begin position="49"/>
        <end position="72"/>
    </location>
</feature>
<dbReference type="EMBL" id="CP097751">
    <property type="protein sequence ID" value="URJ27307.1"/>
    <property type="molecule type" value="Genomic_DNA"/>
</dbReference>
<gene>
    <name evidence="10 11" type="primary">plsY</name>
    <name evidence="11" type="ORF">M9394_01890</name>
</gene>
<dbReference type="EC" id="2.3.1.275" evidence="10"/>
<protein>
    <recommendedName>
        <fullName evidence="10">Glycerol-3-phosphate acyltransferase</fullName>
    </recommendedName>
    <alternativeName>
        <fullName evidence="10">Acyl-PO4 G3P acyltransferase</fullName>
    </alternativeName>
    <alternativeName>
        <fullName evidence="10">Acyl-phosphate--glycerol-3-phosphate acyltransferase</fullName>
    </alternativeName>
    <alternativeName>
        <fullName evidence="10">G3P acyltransferase</fullName>
        <shortName evidence="10">GPAT</shortName>
        <ecNumber evidence="10">2.3.1.275</ecNumber>
    </alternativeName>
    <alternativeName>
        <fullName evidence="10">Lysophosphatidic acid synthase</fullName>
        <shortName evidence="10">LPA synthase</shortName>
    </alternativeName>
</protein>
<dbReference type="PANTHER" id="PTHR30309:SF0">
    <property type="entry name" value="GLYCEROL-3-PHOSPHATE ACYLTRANSFERASE-RELATED"/>
    <property type="match status" value="1"/>
</dbReference>
<keyword evidence="9 10" id="KW-1208">Phospholipid metabolism</keyword>
<evidence type="ECO:0000256" key="8">
    <source>
        <dbReference type="ARBA" id="ARBA00023209"/>
    </source>
</evidence>
<keyword evidence="2 10" id="KW-0444">Lipid biosynthesis</keyword>
<evidence type="ECO:0000313" key="11">
    <source>
        <dbReference type="EMBL" id="URJ27307.1"/>
    </source>
</evidence>
<dbReference type="GO" id="GO:0005886">
    <property type="term" value="C:plasma membrane"/>
    <property type="evidence" value="ECO:0007669"/>
    <property type="project" value="UniProtKB-SubCell"/>
</dbReference>
<evidence type="ECO:0000256" key="7">
    <source>
        <dbReference type="ARBA" id="ARBA00023136"/>
    </source>
</evidence>
<dbReference type="HAMAP" id="MF_01043">
    <property type="entry name" value="PlsY"/>
    <property type="match status" value="1"/>
</dbReference>
<comment type="similarity">
    <text evidence="10">Belongs to the PlsY family.</text>
</comment>
<organism evidence="11 12">
    <name type="scientific">Candidatus Blochmanniella camponoti</name>
    <dbReference type="NCBI Taxonomy" id="108080"/>
    <lineage>
        <taxon>Bacteria</taxon>
        <taxon>Pseudomonadati</taxon>
        <taxon>Pseudomonadota</taxon>
        <taxon>Gammaproteobacteria</taxon>
        <taxon>Enterobacterales</taxon>
        <taxon>Enterobacteriaceae</taxon>
        <taxon>ant endosymbionts</taxon>
        <taxon>Candidatus Blochmanniella</taxon>
    </lineage>
</organism>
<comment type="catalytic activity">
    <reaction evidence="10">
        <text>an acyl phosphate + sn-glycerol 3-phosphate = a 1-acyl-sn-glycero-3-phosphate + phosphate</text>
        <dbReference type="Rhea" id="RHEA:34075"/>
        <dbReference type="ChEBI" id="CHEBI:43474"/>
        <dbReference type="ChEBI" id="CHEBI:57597"/>
        <dbReference type="ChEBI" id="CHEBI:57970"/>
        <dbReference type="ChEBI" id="CHEBI:59918"/>
        <dbReference type="EC" id="2.3.1.275"/>
    </reaction>
</comment>
<dbReference type="Proteomes" id="UP001056323">
    <property type="component" value="Chromosome"/>
</dbReference>
<comment type="subcellular location">
    <subcellularLocation>
        <location evidence="10">Cell membrane</location>
        <topology evidence="10">Multi-pass membrane protein</topology>
    </subcellularLocation>
</comment>
<dbReference type="RefSeq" id="WP_250249793.1">
    <property type="nucleotide sequence ID" value="NZ_CP097751.1"/>
</dbReference>
<dbReference type="GO" id="GO:0043772">
    <property type="term" value="F:acyl-phosphate glycerol-3-phosphate acyltransferase activity"/>
    <property type="evidence" value="ECO:0007669"/>
    <property type="project" value="UniProtKB-UniRule"/>
</dbReference>
<keyword evidence="7 10" id="KW-0472">Membrane</keyword>
<dbReference type="PANTHER" id="PTHR30309">
    <property type="entry name" value="INNER MEMBRANE PROTEIN YGIH"/>
    <property type="match status" value="1"/>
</dbReference>
<dbReference type="KEGG" id="bhb:M9394_01890"/>
<keyword evidence="11" id="KW-0012">Acyltransferase</keyword>
<reference evidence="11" key="1">
    <citation type="submission" date="2022-05" db="EMBL/GenBank/DDBJ databases">
        <title>Impact of host demography and evolutionary history on endosymbiont molecular evolution: a test in carpenter ants (Genus Camponotus) and their Blochmannia endosymbionts.</title>
        <authorList>
            <person name="Manthey J.D."/>
            <person name="Giron J.C."/>
            <person name="Hruska J.P."/>
        </authorList>
    </citation>
    <scope>NUCLEOTIDE SEQUENCE</scope>
    <source>
        <strain evidence="11">C-049</strain>
    </source>
</reference>
<keyword evidence="1 10" id="KW-1003">Cell membrane</keyword>
<comment type="pathway">
    <text evidence="10">Lipid metabolism; phospholipid metabolism.</text>
</comment>
<feature type="transmembrane region" description="Helical" evidence="10">
    <location>
        <begin position="78"/>
        <end position="99"/>
    </location>
</feature>
<keyword evidence="8 10" id="KW-0594">Phospholipid biosynthesis</keyword>
<feature type="transmembrane region" description="Helical" evidence="10">
    <location>
        <begin position="137"/>
        <end position="157"/>
    </location>
</feature>
<evidence type="ECO:0000256" key="5">
    <source>
        <dbReference type="ARBA" id="ARBA00022989"/>
    </source>
</evidence>
<feature type="transmembrane region" description="Helical" evidence="10">
    <location>
        <begin position="111"/>
        <end position="131"/>
    </location>
</feature>
<dbReference type="AlphaFoldDB" id="A0AAE9L603"/>
<dbReference type="InterPro" id="IPR003811">
    <property type="entry name" value="G3P_acylTferase_PlsY"/>
</dbReference>
<proteinExistence type="inferred from homology"/>
<name>A0AAE9L603_9ENTR</name>
<evidence type="ECO:0000256" key="9">
    <source>
        <dbReference type="ARBA" id="ARBA00023264"/>
    </source>
</evidence>
<evidence type="ECO:0000256" key="3">
    <source>
        <dbReference type="ARBA" id="ARBA00022679"/>
    </source>
</evidence>
<keyword evidence="4 10" id="KW-0812">Transmembrane</keyword>
<keyword evidence="6 10" id="KW-0443">Lipid metabolism</keyword>
<evidence type="ECO:0000256" key="2">
    <source>
        <dbReference type="ARBA" id="ARBA00022516"/>
    </source>
</evidence>
<dbReference type="NCBIfam" id="TIGR00023">
    <property type="entry name" value="glycerol-3-phosphate 1-O-acyltransferase PlsY"/>
    <property type="match status" value="1"/>
</dbReference>
<dbReference type="Pfam" id="PF02660">
    <property type="entry name" value="G3P_acyltransf"/>
    <property type="match status" value="1"/>
</dbReference>
<evidence type="ECO:0000256" key="1">
    <source>
        <dbReference type="ARBA" id="ARBA00022475"/>
    </source>
</evidence>
<evidence type="ECO:0000256" key="6">
    <source>
        <dbReference type="ARBA" id="ARBA00023098"/>
    </source>
</evidence>
<accession>A0AAE9L603</accession>
<dbReference type="SMART" id="SM01207">
    <property type="entry name" value="G3P_acyltransf"/>
    <property type="match status" value="1"/>
</dbReference>